<dbReference type="SUPFAM" id="SSF55681">
    <property type="entry name" value="Class II aaRS and biotin synthetases"/>
    <property type="match status" value="1"/>
</dbReference>
<dbReference type="PANTHER" id="PTHR11538">
    <property type="entry name" value="PHENYLALANYL-TRNA SYNTHETASE"/>
    <property type="match status" value="1"/>
</dbReference>
<dbReference type="Gene3D" id="3.30.70.380">
    <property type="entry name" value="Ferrodoxin-fold anticodon-binding domain"/>
    <property type="match status" value="1"/>
</dbReference>
<dbReference type="InterPro" id="IPR002319">
    <property type="entry name" value="Phenylalanyl-tRNA_Synthase"/>
</dbReference>
<dbReference type="Gene3D" id="3.30.930.10">
    <property type="entry name" value="Bira Bifunctional Protein, Domain 2"/>
    <property type="match status" value="1"/>
</dbReference>
<evidence type="ECO:0000256" key="8">
    <source>
        <dbReference type="ARBA" id="ARBA00022946"/>
    </source>
</evidence>
<evidence type="ECO:0000256" key="1">
    <source>
        <dbReference type="ARBA" id="ARBA00004305"/>
    </source>
</evidence>
<dbReference type="SMART" id="SM00896">
    <property type="entry name" value="FDX-ACB"/>
    <property type="match status" value="1"/>
</dbReference>
<accession>G3BC74</accession>
<dbReference type="FunFam" id="3.30.70.380:FF:000002">
    <property type="entry name" value="phenylalanine--tRNA ligase, mitochondrial"/>
    <property type="match status" value="1"/>
</dbReference>
<dbReference type="InterPro" id="IPR006195">
    <property type="entry name" value="aa-tRNA-synth_II"/>
</dbReference>
<keyword evidence="10 17" id="KW-0030">Aminoacyl-tRNA synthetase</keyword>
<dbReference type="InterPro" id="IPR004530">
    <property type="entry name" value="Phe-tRNA-synth_IIc_mito"/>
</dbReference>
<name>G3BC74_CANTC</name>
<evidence type="ECO:0000256" key="5">
    <source>
        <dbReference type="ARBA" id="ARBA00022741"/>
    </source>
</evidence>
<dbReference type="OrthoDB" id="4457at2759"/>
<dbReference type="GeneID" id="18246303"/>
<evidence type="ECO:0000256" key="12">
    <source>
        <dbReference type="ARBA" id="ARBA00049255"/>
    </source>
</evidence>
<keyword evidence="9" id="KW-0496">Mitochondrion</keyword>
<dbReference type="KEGG" id="cten:18246303"/>
<dbReference type="GO" id="GO:0004826">
    <property type="term" value="F:phenylalanine-tRNA ligase activity"/>
    <property type="evidence" value="ECO:0007669"/>
    <property type="project" value="UniProtKB-EC"/>
</dbReference>
<dbReference type="GO" id="GO:0005524">
    <property type="term" value="F:ATP binding"/>
    <property type="evidence" value="ECO:0007669"/>
    <property type="project" value="UniProtKB-KW"/>
</dbReference>
<gene>
    <name evidence="17" type="ORF">CANTEDRAFT_111644</name>
</gene>
<dbReference type="HOGENOM" id="CLU_022696_0_1_1"/>
<evidence type="ECO:0000259" key="16">
    <source>
        <dbReference type="PROSITE" id="PS51447"/>
    </source>
</evidence>
<dbReference type="GO" id="GO:0000049">
    <property type="term" value="F:tRNA binding"/>
    <property type="evidence" value="ECO:0007669"/>
    <property type="project" value="InterPro"/>
</dbReference>
<keyword evidence="6" id="KW-0067">ATP-binding</keyword>
<comment type="subcellular location">
    <subcellularLocation>
        <location evidence="1">Mitochondrion matrix</location>
    </subcellularLocation>
</comment>
<evidence type="ECO:0000256" key="10">
    <source>
        <dbReference type="ARBA" id="ARBA00023146"/>
    </source>
</evidence>
<dbReference type="Pfam" id="PF01409">
    <property type="entry name" value="tRNA-synt_2d"/>
    <property type="match status" value="2"/>
</dbReference>
<keyword evidence="5" id="KW-0547">Nucleotide-binding</keyword>
<dbReference type="CDD" id="cd00496">
    <property type="entry name" value="PheRS_alpha_core"/>
    <property type="match status" value="1"/>
</dbReference>
<evidence type="ECO:0000256" key="13">
    <source>
        <dbReference type="ARBA" id="ARBA00057761"/>
    </source>
</evidence>
<evidence type="ECO:0000256" key="6">
    <source>
        <dbReference type="ARBA" id="ARBA00022840"/>
    </source>
</evidence>
<dbReference type="InterPro" id="IPR045864">
    <property type="entry name" value="aa-tRNA-synth_II/BPL/LPL"/>
</dbReference>
<comment type="similarity">
    <text evidence="2">Belongs to the class-II aminoacyl-tRNA synthetase family.</text>
</comment>
<evidence type="ECO:0000313" key="18">
    <source>
        <dbReference type="Proteomes" id="UP000000707"/>
    </source>
</evidence>
<dbReference type="PANTHER" id="PTHR11538:SF41">
    <property type="entry name" value="PHENYLALANINE--TRNA LIGASE, MITOCHONDRIAL"/>
    <property type="match status" value="1"/>
</dbReference>
<dbReference type="Proteomes" id="UP000000707">
    <property type="component" value="Unassembled WGS sequence"/>
</dbReference>
<keyword evidence="8" id="KW-0809">Transit peptide</keyword>
<protein>
    <recommendedName>
        <fullName evidence="14">Phenylalanine--tRNA ligase, mitochondrial</fullName>
        <ecNumber evidence="3">6.1.1.20</ecNumber>
    </recommendedName>
    <alternativeName>
        <fullName evidence="11">Phenylalanyl-tRNA synthetase</fullName>
    </alternativeName>
</protein>
<dbReference type="GO" id="GO:0006432">
    <property type="term" value="P:phenylalanyl-tRNA aminoacylation"/>
    <property type="evidence" value="ECO:0007669"/>
    <property type="project" value="InterPro"/>
</dbReference>
<dbReference type="FunFam" id="3.30.930.10:FF:000053">
    <property type="entry name" value="Phenylalanyl-tRNA synthetase mitochondrial"/>
    <property type="match status" value="1"/>
</dbReference>
<feature type="domain" description="FDX-ACB" evidence="16">
    <location>
        <begin position="337"/>
        <end position="430"/>
    </location>
</feature>
<dbReference type="GO" id="GO:0005759">
    <property type="term" value="C:mitochondrial matrix"/>
    <property type="evidence" value="ECO:0007669"/>
    <property type="project" value="UniProtKB-SubCell"/>
</dbReference>
<evidence type="ECO:0000256" key="3">
    <source>
        <dbReference type="ARBA" id="ARBA00012814"/>
    </source>
</evidence>
<dbReference type="EMBL" id="GL996528">
    <property type="protein sequence ID" value="EGV60135.1"/>
    <property type="molecule type" value="Genomic_DNA"/>
</dbReference>
<keyword evidence="7" id="KW-0648">Protein biosynthesis</keyword>
<dbReference type="PROSITE" id="PS51447">
    <property type="entry name" value="FDX_ACB"/>
    <property type="match status" value="1"/>
</dbReference>
<organism evidence="18">
    <name type="scientific">Candida tenuis (strain ATCC 10573 / BCRC 21748 / CBS 615 / JCM 9827 / NBRC 10315 / NRRL Y-1498 / VKM Y-70)</name>
    <name type="common">Yeast</name>
    <name type="synonym">Yamadazyma tenuis</name>
    <dbReference type="NCBI Taxonomy" id="590646"/>
    <lineage>
        <taxon>Eukaryota</taxon>
        <taxon>Fungi</taxon>
        <taxon>Dikarya</taxon>
        <taxon>Ascomycota</taxon>
        <taxon>Saccharomycotina</taxon>
        <taxon>Pichiomycetes</taxon>
        <taxon>Debaryomycetaceae</taxon>
        <taxon>Yamadazyma</taxon>
    </lineage>
</organism>
<comment type="catalytic activity">
    <reaction evidence="12">
        <text>tRNA(Phe) + L-phenylalanine + ATP = L-phenylalanyl-tRNA(Phe) + AMP + diphosphate + H(+)</text>
        <dbReference type="Rhea" id="RHEA:19413"/>
        <dbReference type="Rhea" id="RHEA-COMP:9668"/>
        <dbReference type="Rhea" id="RHEA-COMP:9699"/>
        <dbReference type="ChEBI" id="CHEBI:15378"/>
        <dbReference type="ChEBI" id="CHEBI:30616"/>
        <dbReference type="ChEBI" id="CHEBI:33019"/>
        <dbReference type="ChEBI" id="CHEBI:58095"/>
        <dbReference type="ChEBI" id="CHEBI:78442"/>
        <dbReference type="ChEBI" id="CHEBI:78531"/>
        <dbReference type="ChEBI" id="CHEBI:456215"/>
        <dbReference type="EC" id="6.1.1.20"/>
    </reaction>
</comment>
<keyword evidence="18" id="KW-1185">Reference proteome</keyword>
<evidence type="ECO:0000259" key="15">
    <source>
        <dbReference type="PROSITE" id="PS50862"/>
    </source>
</evidence>
<dbReference type="NCBIfam" id="TIGR00469">
    <property type="entry name" value="pheS_mito"/>
    <property type="match status" value="1"/>
</dbReference>
<evidence type="ECO:0000313" key="17">
    <source>
        <dbReference type="EMBL" id="EGV60135.1"/>
    </source>
</evidence>
<reference evidence="17 18" key="1">
    <citation type="journal article" date="2011" name="Proc. Natl. Acad. Sci. U.S.A.">
        <title>Comparative genomics of xylose-fermenting fungi for enhanced biofuel production.</title>
        <authorList>
            <person name="Wohlbach D.J."/>
            <person name="Kuo A."/>
            <person name="Sato T.K."/>
            <person name="Potts K.M."/>
            <person name="Salamov A.A."/>
            <person name="LaButti K.M."/>
            <person name="Sun H."/>
            <person name="Clum A."/>
            <person name="Pangilinan J.L."/>
            <person name="Lindquist E.A."/>
            <person name="Lucas S."/>
            <person name="Lapidus A."/>
            <person name="Jin M."/>
            <person name="Gunawan C."/>
            <person name="Balan V."/>
            <person name="Dale B.E."/>
            <person name="Jeffries T.W."/>
            <person name="Zinkel R."/>
            <person name="Barry K.W."/>
            <person name="Grigoriev I.V."/>
            <person name="Gasch A.P."/>
        </authorList>
    </citation>
    <scope>NUCLEOTIDE SEQUENCE [LARGE SCALE GENOMIC DNA]</scope>
    <source>
        <strain evidence="18">ATCC 10573 / BCRC 21748 / CBS 615 / JCM 9827 / NBRC 10315 / NRRL Y-1498 / VKM Y-70</strain>
    </source>
</reference>
<evidence type="ECO:0000256" key="11">
    <source>
        <dbReference type="ARBA" id="ARBA00031194"/>
    </source>
</evidence>
<evidence type="ECO:0000256" key="14">
    <source>
        <dbReference type="ARBA" id="ARBA00073229"/>
    </source>
</evidence>
<dbReference type="PROSITE" id="PS50862">
    <property type="entry name" value="AA_TRNA_LIGASE_II"/>
    <property type="match status" value="1"/>
</dbReference>
<evidence type="ECO:0000256" key="7">
    <source>
        <dbReference type="ARBA" id="ARBA00022917"/>
    </source>
</evidence>
<proteinExistence type="inferred from homology"/>
<sequence length="430" mass="49529">MGTTKRTYPDVLEVQGQAFKTDEWTNVPQFILDLTKRQLHQNPNHPIGILRHLIEKNFTGLGYTYYSDFQPVVTTYENFDMLGFPPDHPGRSKSDTYYLNKTHLLRTHTSAHEGECFSLMKTPGYFITADVYRKDEIDRTHYPAFHQMEGARVWDRNQPGLFEQLQRDIDSIPTTNLVVEDCAAQSPANPKQEYMENREVELVSAHLKRTMELLVHTVFEAAKASAAAAGSTEPYLNEPLRVRWVEAYFPWTAPSYEIEVWWKGEWLECCGSGLVRQPVMVNAGLSTDHIGWAFGVGLDRIAMLLFGIPDIRLFWTLDPRFGSQFQQGKVTTFQPYSKFPGIKRDVSFWLPDGSLLHANDVMESIRNYGGDLIESVSLIDEFKHPKTARHSQCYRVNYQSMDRNLTNSEINQIHSDVQNDLIEYFGIEIR</sequence>
<comment type="function">
    <text evidence="13">Is responsible for the charging of tRNA(Phe) with phenylalanine in mitochondrial translation.</text>
</comment>
<dbReference type="AlphaFoldDB" id="G3BC74"/>
<feature type="domain" description="Aminoacyl-transfer RNA synthetases class-II family profile" evidence="15">
    <location>
        <begin position="129"/>
        <end position="319"/>
    </location>
</feature>
<evidence type="ECO:0000256" key="9">
    <source>
        <dbReference type="ARBA" id="ARBA00023128"/>
    </source>
</evidence>
<evidence type="ECO:0000256" key="4">
    <source>
        <dbReference type="ARBA" id="ARBA00022598"/>
    </source>
</evidence>
<dbReference type="InterPro" id="IPR036690">
    <property type="entry name" value="Fdx_antiC-bd_sf"/>
</dbReference>
<dbReference type="Pfam" id="PF03147">
    <property type="entry name" value="FDX-ACB"/>
    <property type="match status" value="1"/>
</dbReference>
<dbReference type="eggNOG" id="KOG2783">
    <property type="taxonomic scope" value="Eukaryota"/>
</dbReference>
<keyword evidence="4" id="KW-0436">Ligase</keyword>
<evidence type="ECO:0000256" key="2">
    <source>
        <dbReference type="ARBA" id="ARBA00008226"/>
    </source>
</evidence>
<dbReference type="EC" id="6.1.1.20" evidence="3"/>
<dbReference type="SUPFAM" id="SSF54991">
    <property type="entry name" value="Anticodon-binding domain of PheRS"/>
    <property type="match status" value="1"/>
</dbReference>
<dbReference type="InterPro" id="IPR005121">
    <property type="entry name" value="Fdx_antiC-bd"/>
</dbReference>
<dbReference type="STRING" id="590646.G3BC74"/>